<dbReference type="Proteomes" id="UP000095767">
    <property type="component" value="Unassembled WGS sequence"/>
</dbReference>
<reference evidence="2 3" key="1">
    <citation type="submission" date="2016-09" db="EMBL/GenBank/DDBJ databases">
        <title>The draft genome of Dichanthelium oligosanthes: A C3 panicoid grass species.</title>
        <authorList>
            <person name="Studer A.J."/>
            <person name="Schnable J.C."/>
            <person name="Brutnell T.P."/>
        </authorList>
    </citation>
    <scope>NUCLEOTIDE SEQUENCE [LARGE SCALE GENOMIC DNA]</scope>
    <source>
        <strain evidence="3">cv. Kellogg 1175</strain>
        <tissue evidence="2">Leaf</tissue>
    </source>
</reference>
<dbReference type="GO" id="GO:0003676">
    <property type="term" value="F:nucleic acid binding"/>
    <property type="evidence" value="ECO:0007669"/>
    <property type="project" value="InterPro"/>
</dbReference>
<gene>
    <name evidence="2" type="ORF">BAE44_0005514</name>
</gene>
<accession>A0A1E5W7X3</accession>
<keyword evidence="3" id="KW-1185">Reference proteome</keyword>
<dbReference type="OrthoDB" id="696282at2759"/>
<dbReference type="GO" id="GO:0004523">
    <property type="term" value="F:RNA-DNA hybrid ribonuclease activity"/>
    <property type="evidence" value="ECO:0007669"/>
    <property type="project" value="InterPro"/>
</dbReference>
<proteinExistence type="predicted"/>
<protein>
    <recommendedName>
        <fullName evidence="1">RNase H type-1 domain-containing protein</fullName>
    </recommendedName>
</protein>
<evidence type="ECO:0000313" key="3">
    <source>
        <dbReference type="Proteomes" id="UP000095767"/>
    </source>
</evidence>
<feature type="non-terminal residue" evidence="2">
    <location>
        <position position="1"/>
    </location>
</feature>
<evidence type="ECO:0000259" key="1">
    <source>
        <dbReference type="Pfam" id="PF13456"/>
    </source>
</evidence>
<dbReference type="Pfam" id="PF13456">
    <property type="entry name" value="RVT_3"/>
    <property type="match status" value="1"/>
</dbReference>
<feature type="domain" description="RNase H type-1" evidence="1">
    <location>
        <begin position="22"/>
        <end position="78"/>
    </location>
</feature>
<name>A0A1E5W7X3_9POAL</name>
<dbReference type="AlphaFoldDB" id="A0A1E5W7X3"/>
<organism evidence="2 3">
    <name type="scientific">Dichanthelium oligosanthes</name>
    <dbReference type="NCBI Taxonomy" id="888268"/>
    <lineage>
        <taxon>Eukaryota</taxon>
        <taxon>Viridiplantae</taxon>
        <taxon>Streptophyta</taxon>
        <taxon>Embryophyta</taxon>
        <taxon>Tracheophyta</taxon>
        <taxon>Spermatophyta</taxon>
        <taxon>Magnoliopsida</taxon>
        <taxon>Liliopsida</taxon>
        <taxon>Poales</taxon>
        <taxon>Poaceae</taxon>
        <taxon>PACMAD clade</taxon>
        <taxon>Panicoideae</taxon>
        <taxon>Panicodae</taxon>
        <taxon>Paniceae</taxon>
        <taxon>Dichantheliinae</taxon>
        <taxon>Dichanthelium</taxon>
    </lineage>
</organism>
<dbReference type="InterPro" id="IPR002156">
    <property type="entry name" value="RNaseH_domain"/>
</dbReference>
<sequence length="100" mass="10850">RRQQRRCRPGRDVLKINTDVNNVIRETSGQVISAGAGRCAYLMDTFHAKLLACLSGVRAAGEQGMSHAVIETDSMLVKLAIETGTFALAATRGIVYEIKT</sequence>
<evidence type="ECO:0000313" key="2">
    <source>
        <dbReference type="EMBL" id="OEL33467.1"/>
    </source>
</evidence>
<dbReference type="EMBL" id="LWDX02018616">
    <property type="protein sequence ID" value="OEL33467.1"/>
    <property type="molecule type" value="Genomic_DNA"/>
</dbReference>
<comment type="caution">
    <text evidence="2">The sequence shown here is derived from an EMBL/GenBank/DDBJ whole genome shotgun (WGS) entry which is preliminary data.</text>
</comment>